<keyword evidence="5 10" id="KW-0375">Hydrogen ion transport</keyword>
<evidence type="ECO:0000256" key="3">
    <source>
        <dbReference type="ARBA" id="ARBA00005712"/>
    </source>
</evidence>
<evidence type="ECO:0000256" key="1">
    <source>
        <dbReference type="ARBA" id="ARBA00003543"/>
    </source>
</evidence>
<comment type="caution">
    <text evidence="14">The sequence shown here is derived from an EMBL/GenBank/DDBJ whole genome shotgun (WGS) entry which is preliminary data.</text>
</comment>
<dbReference type="CDD" id="cd12152">
    <property type="entry name" value="F1-ATPase_delta"/>
    <property type="match status" value="1"/>
</dbReference>
<evidence type="ECO:0000313" key="14">
    <source>
        <dbReference type="EMBL" id="PTM52927.1"/>
    </source>
</evidence>
<dbReference type="NCBIfam" id="NF001851">
    <property type="entry name" value="PRK00571.2-4"/>
    <property type="match status" value="1"/>
</dbReference>
<evidence type="ECO:0000256" key="10">
    <source>
        <dbReference type="HAMAP-Rule" id="MF_00530"/>
    </source>
</evidence>
<keyword evidence="10" id="KW-1003">Cell membrane</keyword>
<reference evidence="14 15" key="1">
    <citation type="submission" date="2018-04" db="EMBL/GenBank/DDBJ databases">
        <title>Genomic Encyclopedia of Archaeal and Bacterial Type Strains, Phase II (KMG-II): from individual species to whole genera.</title>
        <authorList>
            <person name="Goeker M."/>
        </authorList>
    </citation>
    <scope>NUCLEOTIDE SEQUENCE [LARGE SCALE GENOMIC DNA]</scope>
    <source>
        <strain evidence="14 15">DSM 25521</strain>
    </source>
</reference>
<name>A0A2T4Z0B2_9HYPH</name>
<gene>
    <name evidence="10" type="primary">atpC</name>
    <name evidence="14" type="ORF">C8P69_107205</name>
</gene>
<evidence type="ECO:0000256" key="6">
    <source>
        <dbReference type="ARBA" id="ARBA00023065"/>
    </source>
</evidence>
<protein>
    <recommendedName>
        <fullName evidence="10">ATP synthase epsilon chain</fullName>
    </recommendedName>
    <alternativeName>
        <fullName evidence="10">ATP synthase F1 sector epsilon subunit</fullName>
    </alternativeName>
    <alternativeName>
        <fullName evidence="10">F-ATPase epsilon subunit</fullName>
    </alternativeName>
</protein>
<dbReference type="RefSeq" id="WP_108178562.1">
    <property type="nucleotide sequence ID" value="NZ_JAIESU010000021.1"/>
</dbReference>
<dbReference type="Gene3D" id="2.60.15.10">
    <property type="entry name" value="F0F1 ATP synthase delta/epsilon subunit, N-terminal"/>
    <property type="match status" value="1"/>
</dbReference>
<dbReference type="GO" id="GO:0005886">
    <property type="term" value="C:plasma membrane"/>
    <property type="evidence" value="ECO:0007669"/>
    <property type="project" value="UniProtKB-SubCell"/>
</dbReference>
<dbReference type="InterPro" id="IPR020546">
    <property type="entry name" value="ATP_synth_F1_dsu/esu_N"/>
</dbReference>
<proteinExistence type="inferred from homology"/>
<feature type="coiled-coil region" evidence="12">
    <location>
        <begin position="90"/>
        <end position="117"/>
    </location>
</feature>
<evidence type="ECO:0000256" key="4">
    <source>
        <dbReference type="ARBA" id="ARBA00022448"/>
    </source>
</evidence>
<evidence type="ECO:0000256" key="2">
    <source>
        <dbReference type="ARBA" id="ARBA00004184"/>
    </source>
</evidence>
<evidence type="ECO:0000256" key="12">
    <source>
        <dbReference type="SAM" id="Coils"/>
    </source>
</evidence>
<evidence type="ECO:0000256" key="5">
    <source>
        <dbReference type="ARBA" id="ARBA00022781"/>
    </source>
</evidence>
<evidence type="ECO:0000259" key="13">
    <source>
        <dbReference type="Pfam" id="PF02823"/>
    </source>
</evidence>
<dbReference type="Pfam" id="PF02823">
    <property type="entry name" value="ATP-synt_DE_N"/>
    <property type="match status" value="1"/>
</dbReference>
<dbReference type="GO" id="GO:0045259">
    <property type="term" value="C:proton-transporting ATP synthase complex"/>
    <property type="evidence" value="ECO:0007669"/>
    <property type="project" value="UniProtKB-KW"/>
</dbReference>
<keyword evidence="9 10" id="KW-0066">ATP synthesis</keyword>
<dbReference type="PANTHER" id="PTHR13822:SF10">
    <property type="entry name" value="ATP SYNTHASE EPSILON CHAIN, CHLOROPLASTIC"/>
    <property type="match status" value="1"/>
</dbReference>
<sequence length="137" mass="14501">MATFHFELVSPERQLFSGAVEQVVVPGSEGDFGILAGHSPFVSTLRPGILTIHADGQPKRLYVRGGFAEVSSGGLTVLAERATPVEDLNAAHLDQDIKNAEEDLADAKDDAARHKASERLDQLKGVKAALGTASSTH</sequence>
<organism evidence="14 15">
    <name type="scientific">Phreatobacter oligotrophus</name>
    <dbReference type="NCBI Taxonomy" id="1122261"/>
    <lineage>
        <taxon>Bacteria</taxon>
        <taxon>Pseudomonadati</taxon>
        <taxon>Pseudomonadota</taxon>
        <taxon>Alphaproteobacteria</taxon>
        <taxon>Hyphomicrobiales</taxon>
        <taxon>Phreatobacteraceae</taxon>
        <taxon>Phreatobacter</taxon>
    </lineage>
</organism>
<dbReference type="GO" id="GO:0005524">
    <property type="term" value="F:ATP binding"/>
    <property type="evidence" value="ECO:0007669"/>
    <property type="project" value="UniProtKB-UniRule"/>
</dbReference>
<dbReference type="HAMAP" id="MF_00530">
    <property type="entry name" value="ATP_synth_epsil_bac"/>
    <property type="match status" value="1"/>
</dbReference>
<keyword evidence="12" id="KW-0175">Coiled coil</keyword>
<dbReference type="GO" id="GO:0046933">
    <property type="term" value="F:proton-transporting ATP synthase activity, rotational mechanism"/>
    <property type="evidence" value="ECO:0007669"/>
    <property type="project" value="UniProtKB-UniRule"/>
</dbReference>
<evidence type="ECO:0000256" key="11">
    <source>
        <dbReference type="RuleBase" id="RU003656"/>
    </source>
</evidence>
<dbReference type="NCBIfam" id="NF009982">
    <property type="entry name" value="PRK13448.1"/>
    <property type="match status" value="1"/>
</dbReference>
<comment type="subcellular location">
    <subcellularLocation>
        <location evidence="10">Cell membrane</location>
        <topology evidence="10">Peripheral membrane protein</topology>
    </subcellularLocation>
    <subcellularLocation>
        <location evidence="2">Endomembrane system</location>
        <topology evidence="2">Peripheral membrane protein</topology>
    </subcellularLocation>
</comment>
<evidence type="ECO:0000256" key="9">
    <source>
        <dbReference type="ARBA" id="ARBA00023310"/>
    </source>
</evidence>
<dbReference type="NCBIfam" id="TIGR01216">
    <property type="entry name" value="ATP_synt_epsi"/>
    <property type="match status" value="1"/>
</dbReference>
<dbReference type="InterPro" id="IPR036771">
    <property type="entry name" value="ATPsynth_dsu/esu_N"/>
</dbReference>
<dbReference type="PANTHER" id="PTHR13822">
    <property type="entry name" value="ATP SYNTHASE DELTA/EPSILON CHAIN"/>
    <property type="match status" value="1"/>
</dbReference>
<keyword evidence="4 10" id="KW-0813">Transport</keyword>
<dbReference type="SUPFAM" id="SSF51344">
    <property type="entry name" value="Epsilon subunit of F1F0-ATP synthase N-terminal domain"/>
    <property type="match status" value="1"/>
</dbReference>
<evidence type="ECO:0000256" key="8">
    <source>
        <dbReference type="ARBA" id="ARBA00023196"/>
    </source>
</evidence>
<comment type="subunit">
    <text evidence="10 11">F-type ATPases have 2 components, CF(1) - the catalytic core - and CF(0) - the membrane proton channel. CF(1) has five subunits: alpha(3), beta(3), gamma(1), delta(1), epsilon(1). CF(0) has three main subunits: a, b and c.</text>
</comment>
<keyword evidence="8 10" id="KW-0139">CF(1)</keyword>
<dbReference type="InterPro" id="IPR001469">
    <property type="entry name" value="ATP_synth_F1_dsu/esu"/>
</dbReference>
<evidence type="ECO:0000256" key="7">
    <source>
        <dbReference type="ARBA" id="ARBA00023136"/>
    </source>
</evidence>
<accession>A0A2T4Z0B2</accession>
<comment type="function">
    <text evidence="1 10">Produces ATP from ADP in the presence of a proton gradient across the membrane.</text>
</comment>
<keyword evidence="7 10" id="KW-0472">Membrane</keyword>
<dbReference type="NCBIfam" id="NF009983">
    <property type="entry name" value="PRK13449.1"/>
    <property type="match status" value="1"/>
</dbReference>
<dbReference type="OrthoDB" id="9799969at2"/>
<feature type="domain" description="ATP synthase F1 complex delta/epsilon subunit N-terminal" evidence="13">
    <location>
        <begin position="4"/>
        <end position="82"/>
    </location>
</feature>
<keyword evidence="15" id="KW-1185">Reference proteome</keyword>
<keyword evidence="6 10" id="KW-0406">Ion transport</keyword>
<dbReference type="Proteomes" id="UP000241808">
    <property type="component" value="Unassembled WGS sequence"/>
</dbReference>
<dbReference type="GO" id="GO:0012505">
    <property type="term" value="C:endomembrane system"/>
    <property type="evidence" value="ECO:0007669"/>
    <property type="project" value="UniProtKB-SubCell"/>
</dbReference>
<dbReference type="AlphaFoldDB" id="A0A2T4Z0B2"/>
<comment type="similarity">
    <text evidence="3 10 11">Belongs to the ATPase epsilon chain family.</text>
</comment>
<evidence type="ECO:0000313" key="15">
    <source>
        <dbReference type="Proteomes" id="UP000241808"/>
    </source>
</evidence>
<dbReference type="EMBL" id="PZZL01000007">
    <property type="protein sequence ID" value="PTM52927.1"/>
    <property type="molecule type" value="Genomic_DNA"/>
</dbReference>